<dbReference type="InterPro" id="IPR006121">
    <property type="entry name" value="HMA_dom"/>
</dbReference>
<comment type="caution">
    <text evidence="2">The sequence shown here is derived from an EMBL/GenBank/DDBJ whole genome shotgun (WGS) entry which is preliminary data.</text>
</comment>
<protein>
    <submittedName>
        <fullName evidence="2">Cation transporter</fullName>
    </submittedName>
</protein>
<feature type="domain" description="HMA" evidence="1">
    <location>
        <begin position="1"/>
        <end position="69"/>
    </location>
</feature>
<dbReference type="SUPFAM" id="SSF55008">
    <property type="entry name" value="HMA, heavy metal-associated domain"/>
    <property type="match status" value="1"/>
</dbReference>
<dbReference type="PROSITE" id="PS50846">
    <property type="entry name" value="HMA_2"/>
    <property type="match status" value="1"/>
</dbReference>
<dbReference type="GO" id="GO:0046872">
    <property type="term" value="F:metal ion binding"/>
    <property type="evidence" value="ECO:0007669"/>
    <property type="project" value="InterPro"/>
</dbReference>
<reference evidence="2" key="1">
    <citation type="submission" date="2020-10" db="EMBL/GenBank/DDBJ databases">
        <authorList>
            <person name="Gilroy R."/>
        </authorList>
    </citation>
    <scope>NUCLEOTIDE SEQUENCE</scope>
    <source>
        <strain evidence="2">ChiSjej1B19-3389</strain>
    </source>
</reference>
<dbReference type="CDD" id="cd00371">
    <property type="entry name" value="HMA"/>
    <property type="match status" value="1"/>
</dbReference>
<gene>
    <name evidence="2" type="ORF">IAD32_06945</name>
</gene>
<sequence>MKKTYKLVDLDCANCARKMEEAIRKINGVQDVSVSFLSQKLTLTADDAQYESVLQETVKACKRVEPDCKIKI</sequence>
<evidence type="ECO:0000313" key="2">
    <source>
        <dbReference type="EMBL" id="HIQ81004.1"/>
    </source>
</evidence>
<organism evidence="2 3">
    <name type="scientific">Candidatus Scatavimonas merdigallinarum</name>
    <dbReference type="NCBI Taxonomy" id="2840914"/>
    <lineage>
        <taxon>Bacteria</taxon>
        <taxon>Bacillati</taxon>
        <taxon>Bacillota</taxon>
        <taxon>Clostridia</taxon>
        <taxon>Eubacteriales</taxon>
        <taxon>Oscillospiraceae</taxon>
        <taxon>Oscillospiraceae incertae sedis</taxon>
        <taxon>Candidatus Scatavimonas</taxon>
    </lineage>
</organism>
<dbReference type="Proteomes" id="UP000886787">
    <property type="component" value="Unassembled WGS sequence"/>
</dbReference>
<evidence type="ECO:0000313" key="3">
    <source>
        <dbReference type="Proteomes" id="UP000886787"/>
    </source>
</evidence>
<dbReference type="AlphaFoldDB" id="A0A9D1CVB2"/>
<dbReference type="Gene3D" id="3.30.70.100">
    <property type="match status" value="1"/>
</dbReference>
<name>A0A9D1CVB2_9FIRM</name>
<evidence type="ECO:0000259" key="1">
    <source>
        <dbReference type="PROSITE" id="PS50846"/>
    </source>
</evidence>
<reference evidence="2" key="2">
    <citation type="journal article" date="2021" name="PeerJ">
        <title>Extensive microbial diversity within the chicken gut microbiome revealed by metagenomics and culture.</title>
        <authorList>
            <person name="Gilroy R."/>
            <person name="Ravi A."/>
            <person name="Getino M."/>
            <person name="Pursley I."/>
            <person name="Horton D.L."/>
            <person name="Alikhan N.F."/>
            <person name="Baker D."/>
            <person name="Gharbi K."/>
            <person name="Hall N."/>
            <person name="Watson M."/>
            <person name="Adriaenssens E.M."/>
            <person name="Foster-Nyarko E."/>
            <person name="Jarju S."/>
            <person name="Secka A."/>
            <person name="Antonio M."/>
            <person name="Oren A."/>
            <person name="Chaudhuri R.R."/>
            <person name="La Ragione R."/>
            <person name="Hildebrand F."/>
            <person name="Pallen M.J."/>
        </authorList>
    </citation>
    <scope>NUCLEOTIDE SEQUENCE</scope>
    <source>
        <strain evidence="2">ChiSjej1B19-3389</strain>
    </source>
</reference>
<dbReference type="Pfam" id="PF00403">
    <property type="entry name" value="HMA"/>
    <property type="match status" value="1"/>
</dbReference>
<proteinExistence type="predicted"/>
<accession>A0A9D1CVB2</accession>
<dbReference type="InterPro" id="IPR036163">
    <property type="entry name" value="HMA_dom_sf"/>
</dbReference>
<dbReference type="EMBL" id="DVFW01000031">
    <property type="protein sequence ID" value="HIQ81004.1"/>
    <property type="molecule type" value="Genomic_DNA"/>
</dbReference>